<evidence type="ECO:0000313" key="2">
    <source>
        <dbReference type="Proteomes" id="UP000009183"/>
    </source>
</evidence>
<dbReference type="PaxDb" id="29760-VIT_12s0028g00120.t01"/>
<accession>D7TR50</accession>
<dbReference type="HOGENOM" id="CLU_2404002_0_0_1"/>
<dbReference type="InParanoid" id="D7TR50"/>
<name>D7TR50_VITVI</name>
<reference evidence="2" key="1">
    <citation type="journal article" date="2007" name="Nature">
        <title>The grapevine genome sequence suggests ancestral hexaploidization in major angiosperm phyla.</title>
        <authorList>
            <consortium name="The French-Italian Public Consortium for Grapevine Genome Characterization."/>
            <person name="Jaillon O."/>
            <person name="Aury J.-M."/>
            <person name="Noel B."/>
            <person name="Policriti A."/>
            <person name="Clepet C."/>
            <person name="Casagrande A."/>
            <person name="Choisne N."/>
            <person name="Aubourg S."/>
            <person name="Vitulo N."/>
            <person name="Jubin C."/>
            <person name="Vezzi A."/>
            <person name="Legeai F."/>
            <person name="Hugueney P."/>
            <person name="Dasilva C."/>
            <person name="Horner D."/>
            <person name="Mica E."/>
            <person name="Jublot D."/>
            <person name="Poulain J."/>
            <person name="Bruyere C."/>
            <person name="Billault A."/>
            <person name="Segurens B."/>
            <person name="Gouyvenoux M."/>
            <person name="Ugarte E."/>
            <person name="Cattonaro F."/>
            <person name="Anthouard V."/>
            <person name="Vico V."/>
            <person name="Del Fabbro C."/>
            <person name="Alaux M."/>
            <person name="Di Gaspero G."/>
            <person name="Dumas V."/>
            <person name="Felice N."/>
            <person name="Paillard S."/>
            <person name="Juman I."/>
            <person name="Moroldo M."/>
            <person name="Scalabrin S."/>
            <person name="Canaguier A."/>
            <person name="Le Clainche I."/>
            <person name="Malacrida G."/>
            <person name="Durand E."/>
            <person name="Pesole G."/>
            <person name="Laucou V."/>
            <person name="Chatelet P."/>
            <person name="Merdinoglu D."/>
            <person name="Delledonne M."/>
            <person name="Pezzotti M."/>
            <person name="Lecharny A."/>
            <person name="Scarpelli C."/>
            <person name="Artiguenave F."/>
            <person name="Pe M.E."/>
            <person name="Valle G."/>
            <person name="Morgante M."/>
            <person name="Caboche M."/>
            <person name="Adam-Blondon A.-F."/>
            <person name="Weissenbach J."/>
            <person name="Quetier F."/>
            <person name="Wincker P."/>
        </authorList>
    </citation>
    <scope>NUCLEOTIDE SEQUENCE [LARGE SCALE GENOMIC DNA]</scope>
    <source>
        <strain evidence="2">cv. Pinot noir / PN40024</strain>
    </source>
</reference>
<evidence type="ECO:0000313" key="1">
    <source>
        <dbReference type="EMBL" id="CBI32973.3"/>
    </source>
</evidence>
<dbReference type="AlphaFoldDB" id="D7TR50"/>
<protein>
    <submittedName>
        <fullName evidence="1">Uncharacterized protein</fullName>
    </submittedName>
</protein>
<gene>
    <name evidence="1" type="ordered locus">VIT_12s0028g00120</name>
</gene>
<dbReference type="Proteomes" id="UP000009183">
    <property type="component" value="Chromosome 12, unordered"/>
</dbReference>
<organism evidence="1 2">
    <name type="scientific">Vitis vinifera</name>
    <name type="common">Grape</name>
    <dbReference type="NCBI Taxonomy" id="29760"/>
    <lineage>
        <taxon>Eukaryota</taxon>
        <taxon>Viridiplantae</taxon>
        <taxon>Streptophyta</taxon>
        <taxon>Embryophyta</taxon>
        <taxon>Tracheophyta</taxon>
        <taxon>Spermatophyta</taxon>
        <taxon>Magnoliopsida</taxon>
        <taxon>eudicotyledons</taxon>
        <taxon>Gunneridae</taxon>
        <taxon>Pentapetalae</taxon>
        <taxon>rosids</taxon>
        <taxon>Vitales</taxon>
        <taxon>Vitaceae</taxon>
        <taxon>Viteae</taxon>
        <taxon>Vitis</taxon>
    </lineage>
</organism>
<sequence>MAFSQIQNEDLFLRMVLFPFPRLLLVWEEVLCIIWPSTLLDPPQGLPWVALKPFWTSPLVTRVAPNEKSEPKGPCAVRKFNFFICSKTRGSTV</sequence>
<proteinExistence type="predicted"/>
<dbReference type="EMBL" id="FN596011">
    <property type="protein sequence ID" value="CBI32973.3"/>
    <property type="molecule type" value="Genomic_DNA"/>
</dbReference>
<keyword evidence="2" id="KW-1185">Reference proteome</keyword>